<evidence type="ECO:0000256" key="9">
    <source>
        <dbReference type="ARBA" id="ARBA00023015"/>
    </source>
</evidence>
<evidence type="ECO:0000256" key="7">
    <source>
        <dbReference type="ARBA" id="ARBA00022691"/>
    </source>
</evidence>
<dbReference type="InterPro" id="IPR051760">
    <property type="entry name" value="KMT5A"/>
</dbReference>
<evidence type="ECO:0000256" key="3">
    <source>
        <dbReference type="ARBA" id="ARBA00012187"/>
    </source>
</evidence>
<feature type="compositionally biased region" description="Polar residues" evidence="14">
    <location>
        <begin position="60"/>
        <end position="90"/>
    </location>
</feature>
<dbReference type="GO" id="GO:0005700">
    <property type="term" value="C:polytene chromosome"/>
    <property type="evidence" value="ECO:0007669"/>
    <property type="project" value="TreeGrafter"/>
</dbReference>
<dbReference type="GO" id="GO:0043516">
    <property type="term" value="P:regulation of DNA damage response, signal transduction by p53 class mediator"/>
    <property type="evidence" value="ECO:0007669"/>
    <property type="project" value="TreeGrafter"/>
</dbReference>
<dbReference type="CDD" id="cd10528">
    <property type="entry name" value="SET_SETD8"/>
    <property type="match status" value="1"/>
</dbReference>
<dbReference type="Proteomes" id="UP001059041">
    <property type="component" value="Linkage Group LG2"/>
</dbReference>
<dbReference type="InterPro" id="IPR001214">
    <property type="entry name" value="SET_dom"/>
</dbReference>
<dbReference type="SUPFAM" id="SSF82199">
    <property type="entry name" value="SET domain"/>
    <property type="match status" value="1"/>
</dbReference>
<evidence type="ECO:0000313" key="16">
    <source>
        <dbReference type="EMBL" id="KAI7812989.1"/>
    </source>
</evidence>
<evidence type="ECO:0000259" key="15">
    <source>
        <dbReference type="PROSITE" id="PS50280"/>
    </source>
</evidence>
<dbReference type="GO" id="GO:0032259">
    <property type="term" value="P:methylation"/>
    <property type="evidence" value="ECO:0007669"/>
    <property type="project" value="UniProtKB-KW"/>
</dbReference>
<keyword evidence="4" id="KW-0158">Chromosome</keyword>
<dbReference type="PROSITE" id="PS51571">
    <property type="entry name" value="SAM_MT43_PR_SET"/>
    <property type="match status" value="1"/>
</dbReference>
<keyword evidence="5" id="KW-0489">Methyltransferase</keyword>
<feature type="compositionally biased region" description="Basic and acidic residues" evidence="14">
    <location>
        <begin position="136"/>
        <end position="146"/>
    </location>
</feature>
<comment type="catalytic activity">
    <reaction evidence="13">
        <text>L-lysyl-[protein] + S-adenosyl-L-methionine = N(6)-methyl-L-lysyl-[protein] + S-adenosyl-L-homocysteine + H(+)</text>
        <dbReference type="Rhea" id="RHEA:51736"/>
        <dbReference type="Rhea" id="RHEA-COMP:9752"/>
        <dbReference type="Rhea" id="RHEA-COMP:13053"/>
        <dbReference type="ChEBI" id="CHEBI:15378"/>
        <dbReference type="ChEBI" id="CHEBI:29969"/>
        <dbReference type="ChEBI" id="CHEBI:57856"/>
        <dbReference type="ChEBI" id="CHEBI:59789"/>
        <dbReference type="ChEBI" id="CHEBI:61929"/>
    </reaction>
</comment>
<dbReference type="InterPro" id="IPR047266">
    <property type="entry name" value="KMT5A-like_SET"/>
</dbReference>
<evidence type="ECO:0000256" key="5">
    <source>
        <dbReference type="ARBA" id="ARBA00022603"/>
    </source>
</evidence>
<dbReference type="EC" id="2.1.1.361" evidence="3"/>
<dbReference type="PANTHER" id="PTHR46167">
    <property type="entry name" value="N-LYSINE METHYLTRANSFERASE KMT5A"/>
    <property type="match status" value="1"/>
</dbReference>
<evidence type="ECO:0000256" key="4">
    <source>
        <dbReference type="ARBA" id="ARBA00022454"/>
    </source>
</evidence>
<evidence type="ECO:0000256" key="6">
    <source>
        <dbReference type="ARBA" id="ARBA00022679"/>
    </source>
</evidence>
<feature type="region of interest" description="Disordered" evidence="14">
    <location>
        <begin position="1"/>
        <end position="146"/>
    </location>
</feature>
<keyword evidence="6" id="KW-0808">Transferase</keyword>
<sequence>MSSSSKDGKQKTAISAKPKPGDAGVKDKEAKENKHGKAATCQGQTTISSCLNVKQHRSPLQKSPLQENNSATSTAPRDTNKQGANELNTSKQEKHTLVQIRDPNEQTAVPPDSGARQHTQSGQGPNSKKSKGRKVKGNDSEQNRKVTDFFPIRRSCRKSKAELKCEEHQHIEDLIKNNVEEGLKVKYIEGKGRGVFADRAFQRGQFVVEYHGELLEIDDAKEKESQYAQDPTTGCYMFYFRYLDKSYCVDATKETSRLGRLINHRKNGNLQPKIHDMNGEPHLIFLASRDLKVDEELLYDYGDRSKEATAAHPWLKH</sequence>
<keyword evidence="7" id="KW-0949">S-adenosyl-L-methionine</keyword>
<comment type="subcellular location">
    <subcellularLocation>
        <location evidence="2">Chromosome</location>
    </subcellularLocation>
    <subcellularLocation>
        <location evidence="1">Nucleus</location>
    </subcellularLocation>
</comment>
<organism evidence="16 17">
    <name type="scientific">Triplophysa rosa</name>
    <name type="common">Cave loach</name>
    <dbReference type="NCBI Taxonomy" id="992332"/>
    <lineage>
        <taxon>Eukaryota</taxon>
        <taxon>Metazoa</taxon>
        <taxon>Chordata</taxon>
        <taxon>Craniata</taxon>
        <taxon>Vertebrata</taxon>
        <taxon>Euteleostomi</taxon>
        <taxon>Actinopterygii</taxon>
        <taxon>Neopterygii</taxon>
        <taxon>Teleostei</taxon>
        <taxon>Ostariophysi</taxon>
        <taxon>Cypriniformes</taxon>
        <taxon>Nemacheilidae</taxon>
        <taxon>Triplophysa</taxon>
    </lineage>
</organism>
<dbReference type="GO" id="GO:0140944">
    <property type="term" value="F:histone H4K20 monomethyltransferase activity"/>
    <property type="evidence" value="ECO:0007669"/>
    <property type="project" value="UniProtKB-EC"/>
</dbReference>
<evidence type="ECO:0000256" key="13">
    <source>
        <dbReference type="ARBA" id="ARBA00048985"/>
    </source>
</evidence>
<evidence type="ECO:0000256" key="12">
    <source>
        <dbReference type="ARBA" id="ARBA00047784"/>
    </source>
</evidence>
<comment type="catalytic activity">
    <reaction evidence="12">
        <text>L-lysyl(20)-[histone H4] + S-adenosyl-L-methionine = N(6)-methyl-L-lysyl(20)-[histone H4] + S-adenosyl-L-homocysteine + H(+)</text>
        <dbReference type="Rhea" id="RHEA:60344"/>
        <dbReference type="Rhea" id="RHEA-COMP:15554"/>
        <dbReference type="Rhea" id="RHEA-COMP:15555"/>
        <dbReference type="ChEBI" id="CHEBI:15378"/>
        <dbReference type="ChEBI" id="CHEBI:29969"/>
        <dbReference type="ChEBI" id="CHEBI:57856"/>
        <dbReference type="ChEBI" id="CHEBI:59789"/>
        <dbReference type="ChEBI" id="CHEBI:61929"/>
        <dbReference type="EC" id="2.1.1.361"/>
    </reaction>
</comment>
<dbReference type="AlphaFoldDB" id="A0A9W7X386"/>
<keyword evidence="9" id="KW-0805">Transcription regulation</keyword>
<reference evidence="16" key="1">
    <citation type="submission" date="2021-02" db="EMBL/GenBank/DDBJ databases">
        <title>Comparative genomics reveals that relaxation of natural selection precedes convergent phenotypic evolution of cavefish.</title>
        <authorList>
            <person name="Peng Z."/>
        </authorList>
    </citation>
    <scope>NUCLEOTIDE SEQUENCE</scope>
    <source>
        <tissue evidence="16">Muscle</tissue>
    </source>
</reference>
<keyword evidence="10" id="KW-0804">Transcription</keyword>
<evidence type="ECO:0000256" key="14">
    <source>
        <dbReference type="SAM" id="MobiDB-lite"/>
    </source>
</evidence>
<keyword evidence="17" id="KW-1185">Reference proteome</keyword>
<evidence type="ECO:0000256" key="2">
    <source>
        <dbReference type="ARBA" id="ARBA00004286"/>
    </source>
</evidence>
<feature type="compositionally biased region" description="Basic and acidic residues" evidence="14">
    <location>
        <begin position="1"/>
        <end position="10"/>
    </location>
</feature>
<evidence type="ECO:0000256" key="10">
    <source>
        <dbReference type="ARBA" id="ARBA00023163"/>
    </source>
</evidence>
<dbReference type="GO" id="GO:0006357">
    <property type="term" value="P:regulation of transcription by RNA polymerase II"/>
    <property type="evidence" value="ECO:0007669"/>
    <property type="project" value="TreeGrafter"/>
</dbReference>
<dbReference type="SMART" id="SM00317">
    <property type="entry name" value="SET"/>
    <property type="match status" value="1"/>
</dbReference>
<keyword evidence="11" id="KW-0539">Nucleus</keyword>
<evidence type="ECO:0000256" key="8">
    <source>
        <dbReference type="ARBA" id="ARBA00022853"/>
    </source>
</evidence>
<protein>
    <recommendedName>
        <fullName evidence="3">[histone H4]-lysine(20) N-methyltransferase</fullName>
        <ecNumber evidence="3">2.1.1.361</ecNumber>
    </recommendedName>
</protein>
<name>A0A9W7X386_TRIRA</name>
<dbReference type="InterPro" id="IPR016858">
    <property type="entry name" value="KMT5A-like"/>
</dbReference>
<proteinExistence type="predicted"/>
<feature type="compositionally biased region" description="Basic and acidic residues" evidence="14">
    <location>
        <begin position="24"/>
        <end position="35"/>
    </location>
</feature>
<dbReference type="EMBL" id="JAFHDT010000002">
    <property type="protein sequence ID" value="KAI7812989.1"/>
    <property type="molecule type" value="Genomic_DNA"/>
</dbReference>
<comment type="caution">
    <text evidence="16">The sequence shown here is derived from an EMBL/GenBank/DDBJ whole genome shotgun (WGS) entry which is preliminary data.</text>
</comment>
<dbReference type="PANTHER" id="PTHR46167:SF1">
    <property type="entry name" value="N-LYSINE METHYLTRANSFERASE KMT5A"/>
    <property type="match status" value="1"/>
</dbReference>
<keyword evidence="8" id="KW-0156">Chromatin regulator</keyword>
<feature type="compositionally biased region" description="Polar residues" evidence="14">
    <location>
        <begin position="116"/>
        <end position="127"/>
    </location>
</feature>
<feature type="compositionally biased region" description="Polar residues" evidence="14">
    <location>
        <begin position="41"/>
        <end position="53"/>
    </location>
</feature>
<dbReference type="Pfam" id="PF00856">
    <property type="entry name" value="SET"/>
    <property type="match status" value="1"/>
</dbReference>
<dbReference type="PROSITE" id="PS50280">
    <property type="entry name" value="SET"/>
    <property type="match status" value="1"/>
</dbReference>
<gene>
    <name evidence="16" type="ORF">IRJ41_013238</name>
</gene>
<accession>A0A9W7X386</accession>
<evidence type="ECO:0000313" key="17">
    <source>
        <dbReference type="Proteomes" id="UP001059041"/>
    </source>
</evidence>
<dbReference type="GO" id="GO:0005634">
    <property type="term" value="C:nucleus"/>
    <property type="evidence" value="ECO:0007669"/>
    <property type="project" value="UniProtKB-SubCell"/>
</dbReference>
<evidence type="ECO:0000256" key="11">
    <source>
        <dbReference type="ARBA" id="ARBA00023242"/>
    </source>
</evidence>
<dbReference type="InterPro" id="IPR046341">
    <property type="entry name" value="SET_dom_sf"/>
</dbReference>
<feature type="domain" description="SET" evidence="15">
    <location>
        <begin position="181"/>
        <end position="302"/>
    </location>
</feature>
<evidence type="ECO:0000256" key="1">
    <source>
        <dbReference type="ARBA" id="ARBA00004123"/>
    </source>
</evidence>
<dbReference type="Gene3D" id="2.170.270.10">
    <property type="entry name" value="SET domain"/>
    <property type="match status" value="1"/>
</dbReference>